<evidence type="ECO:0000313" key="2">
    <source>
        <dbReference type="Proteomes" id="UP000238937"/>
    </source>
</evidence>
<keyword evidence="2" id="KW-1185">Reference proteome</keyword>
<comment type="caution">
    <text evidence="1">The sequence shown here is derived from an EMBL/GenBank/DDBJ whole genome shotgun (WGS) entry which is preliminary data.</text>
</comment>
<dbReference type="EMBL" id="PVWO01000030">
    <property type="protein sequence ID" value="PSB58576.1"/>
    <property type="molecule type" value="Genomic_DNA"/>
</dbReference>
<name>A0A2T1GL98_9CYAN</name>
<accession>A0A2T1GL98</accession>
<dbReference type="Pfam" id="PF21826">
    <property type="entry name" value="DUF6887"/>
    <property type="match status" value="1"/>
</dbReference>
<dbReference type="Proteomes" id="UP000238937">
    <property type="component" value="Unassembled WGS sequence"/>
</dbReference>
<protein>
    <submittedName>
        <fullName evidence="1">Uncharacterized protein</fullName>
    </submittedName>
</protein>
<dbReference type="InterPro" id="IPR054053">
    <property type="entry name" value="DUF6887"/>
</dbReference>
<gene>
    <name evidence="1" type="ORF">C7B77_04165</name>
</gene>
<dbReference type="OrthoDB" id="428065at2"/>
<organism evidence="1 2">
    <name type="scientific">Chamaesiphon polymorphus CCALA 037</name>
    <dbReference type="NCBI Taxonomy" id="2107692"/>
    <lineage>
        <taxon>Bacteria</taxon>
        <taxon>Bacillati</taxon>
        <taxon>Cyanobacteriota</taxon>
        <taxon>Cyanophyceae</taxon>
        <taxon>Gomontiellales</taxon>
        <taxon>Chamaesiphonaceae</taxon>
        <taxon>Chamaesiphon</taxon>
    </lineage>
</organism>
<reference evidence="1 2" key="1">
    <citation type="submission" date="2018-03" db="EMBL/GenBank/DDBJ databases">
        <title>The ancient ancestry and fast evolution of plastids.</title>
        <authorList>
            <person name="Moore K.R."/>
            <person name="Magnabosco C."/>
            <person name="Momper L."/>
            <person name="Gold D.A."/>
            <person name="Bosak T."/>
            <person name="Fournier G.P."/>
        </authorList>
    </citation>
    <scope>NUCLEOTIDE SEQUENCE [LARGE SCALE GENOMIC DNA]</scope>
    <source>
        <strain evidence="1 2">CCALA 037</strain>
    </source>
</reference>
<proteinExistence type="predicted"/>
<sequence>MNPVNYADMTDLELKQYFLSHRDEEAFQAYLERYRSQSREVITKVGDPDFDRKIQVAIEQKMQAHKAQRDLNN</sequence>
<dbReference type="AlphaFoldDB" id="A0A2T1GL98"/>
<evidence type="ECO:0000313" key="1">
    <source>
        <dbReference type="EMBL" id="PSB58576.1"/>
    </source>
</evidence>
<dbReference type="RefSeq" id="WP_106300615.1">
    <property type="nucleotide sequence ID" value="NZ_PVWO01000030.1"/>
</dbReference>